<sequence>MKTTLVIQNLKCGGCAHTISSKLNTVPGVENLIVDVETSQVSFNNTTPEVLVAVKQKLKALGYPEADAENSVLTKAKSYISCATGKIANHDA</sequence>
<evidence type="ECO:0000313" key="4">
    <source>
        <dbReference type="Proteomes" id="UP001597472"/>
    </source>
</evidence>
<dbReference type="EMBL" id="JBHULS010000002">
    <property type="protein sequence ID" value="MFD2551067.1"/>
    <property type="molecule type" value="Genomic_DNA"/>
</dbReference>
<evidence type="ECO:0000259" key="2">
    <source>
        <dbReference type="PROSITE" id="PS50846"/>
    </source>
</evidence>
<keyword evidence="4" id="KW-1185">Reference proteome</keyword>
<dbReference type="InterPro" id="IPR036163">
    <property type="entry name" value="HMA_dom_sf"/>
</dbReference>
<keyword evidence="1" id="KW-0479">Metal-binding</keyword>
<protein>
    <submittedName>
        <fullName evidence="3">Heavy-metal-associated domain-containing protein</fullName>
    </submittedName>
</protein>
<dbReference type="InterPro" id="IPR006121">
    <property type="entry name" value="HMA_dom"/>
</dbReference>
<proteinExistence type="predicted"/>
<dbReference type="CDD" id="cd00371">
    <property type="entry name" value="HMA"/>
    <property type="match status" value="1"/>
</dbReference>
<dbReference type="PROSITE" id="PS50846">
    <property type="entry name" value="HMA_2"/>
    <property type="match status" value="1"/>
</dbReference>
<evidence type="ECO:0000313" key="3">
    <source>
        <dbReference type="EMBL" id="MFD2551067.1"/>
    </source>
</evidence>
<dbReference type="RefSeq" id="WP_376892136.1">
    <property type="nucleotide sequence ID" value="NZ_JBHULS010000002.1"/>
</dbReference>
<gene>
    <name evidence="3" type="ORF">ACFSQP_04495</name>
</gene>
<name>A0ABW5KTZ9_9FLAO</name>
<organism evidence="3 4">
    <name type="scientific">Bizionia sediminis</name>
    <dbReference type="NCBI Taxonomy" id="1737064"/>
    <lineage>
        <taxon>Bacteria</taxon>
        <taxon>Pseudomonadati</taxon>
        <taxon>Bacteroidota</taxon>
        <taxon>Flavobacteriia</taxon>
        <taxon>Flavobacteriales</taxon>
        <taxon>Flavobacteriaceae</taxon>
        <taxon>Bizionia</taxon>
    </lineage>
</organism>
<comment type="caution">
    <text evidence="3">The sequence shown here is derived from an EMBL/GenBank/DDBJ whole genome shotgun (WGS) entry which is preliminary data.</text>
</comment>
<dbReference type="InterPro" id="IPR017969">
    <property type="entry name" value="Heavy-metal-associated_CS"/>
</dbReference>
<dbReference type="Pfam" id="PF00403">
    <property type="entry name" value="HMA"/>
    <property type="match status" value="1"/>
</dbReference>
<reference evidence="4" key="1">
    <citation type="journal article" date="2019" name="Int. J. Syst. Evol. Microbiol.">
        <title>The Global Catalogue of Microorganisms (GCM) 10K type strain sequencing project: providing services to taxonomists for standard genome sequencing and annotation.</title>
        <authorList>
            <consortium name="The Broad Institute Genomics Platform"/>
            <consortium name="The Broad Institute Genome Sequencing Center for Infectious Disease"/>
            <person name="Wu L."/>
            <person name="Ma J."/>
        </authorList>
    </citation>
    <scope>NUCLEOTIDE SEQUENCE [LARGE SCALE GENOMIC DNA]</scope>
    <source>
        <strain evidence="4">KCTC 42587</strain>
    </source>
</reference>
<accession>A0ABW5KTZ9</accession>
<evidence type="ECO:0000256" key="1">
    <source>
        <dbReference type="ARBA" id="ARBA00022723"/>
    </source>
</evidence>
<feature type="domain" description="HMA" evidence="2">
    <location>
        <begin position="1"/>
        <end position="66"/>
    </location>
</feature>
<dbReference type="SUPFAM" id="SSF55008">
    <property type="entry name" value="HMA, heavy metal-associated domain"/>
    <property type="match status" value="1"/>
</dbReference>
<dbReference type="Proteomes" id="UP001597472">
    <property type="component" value="Unassembled WGS sequence"/>
</dbReference>
<dbReference type="PROSITE" id="PS01047">
    <property type="entry name" value="HMA_1"/>
    <property type="match status" value="1"/>
</dbReference>
<dbReference type="Gene3D" id="3.30.70.100">
    <property type="match status" value="1"/>
</dbReference>